<dbReference type="InterPro" id="IPR003382">
    <property type="entry name" value="Flavoprotein"/>
</dbReference>
<dbReference type="RefSeq" id="WP_171297611.1">
    <property type="nucleotide sequence ID" value="NZ_CP087098.1"/>
</dbReference>
<accession>A0A7Y3SWZ9</accession>
<dbReference type="Pfam" id="PF02441">
    <property type="entry name" value="Flavoprotein"/>
    <property type="match status" value="1"/>
</dbReference>
<gene>
    <name evidence="2" type="ORF">HLQ16_13350</name>
</gene>
<sequence length="259" mass="29087">MDIEELIKAITIQVLGLVNKKVLIFISGGVVNIEEEFDVLKGFNNLKYSVILSDTAKEVIPKQFIEGLNAMLIEDKKLMAKIINESDFILIPVMTRNILAKTALGIRDTFITTGISDSIMKSKKIIVVKDSFDPDNPVNISLGYSQNVSYNEMIKNHIKTIESFGVTFINSNELKKAIDELIRIEDKVPAQIITHKKVINKEEHIIKEMDEITLEGIITKTDLLPLGGCRNIKIAKKAVITPLAKDYIDSENIEIVYLD</sequence>
<dbReference type="GO" id="GO:0003824">
    <property type="term" value="F:catalytic activity"/>
    <property type="evidence" value="ECO:0007669"/>
    <property type="project" value="InterPro"/>
</dbReference>
<dbReference type="Proteomes" id="UP000531659">
    <property type="component" value="Unassembled WGS sequence"/>
</dbReference>
<evidence type="ECO:0000313" key="3">
    <source>
        <dbReference type="Proteomes" id="UP000531659"/>
    </source>
</evidence>
<comment type="caution">
    <text evidence="2">The sequence shown here is derived from an EMBL/GenBank/DDBJ whole genome shotgun (WGS) entry which is preliminary data.</text>
</comment>
<name>A0A7Y3SWZ9_9CLOT</name>
<dbReference type="AlphaFoldDB" id="A0A7Y3SWZ9"/>
<protein>
    <submittedName>
        <fullName evidence="2">Flavoprotein</fullName>
    </submittedName>
</protein>
<organism evidence="2 3">
    <name type="scientific">Clostridium estertheticum</name>
    <dbReference type="NCBI Taxonomy" id="238834"/>
    <lineage>
        <taxon>Bacteria</taxon>
        <taxon>Bacillati</taxon>
        <taxon>Bacillota</taxon>
        <taxon>Clostridia</taxon>
        <taxon>Eubacteriales</taxon>
        <taxon>Clostridiaceae</taxon>
        <taxon>Clostridium</taxon>
    </lineage>
</organism>
<dbReference type="EMBL" id="JABEYB010000009">
    <property type="protein sequence ID" value="NNU76925.1"/>
    <property type="molecule type" value="Genomic_DNA"/>
</dbReference>
<dbReference type="SUPFAM" id="SSF52507">
    <property type="entry name" value="Homo-oligomeric flavin-containing Cys decarboxylases, HFCD"/>
    <property type="match status" value="1"/>
</dbReference>
<evidence type="ECO:0000313" key="2">
    <source>
        <dbReference type="EMBL" id="NNU76925.1"/>
    </source>
</evidence>
<dbReference type="Gene3D" id="3.40.50.1950">
    <property type="entry name" value="Flavin prenyltransferase-like"/>
    <property type="match status" value="1"/>
</dbReference>
<evidence type="ECO:0000259" key="1">
    <source>
        <dbReference type="Pfam" id="PF02441"/>
    </source>
</evidence>
<dbReference type="InterPro" id="IPR036551">
    <property type="entry name" value="Flavin_trans-like"/>
</dbReference>
<reference evidence="2 3" key="1">
    <citation type="submission" date="2020-05" db="EMBL/GenBank/DDBJ databases">
        <title>Complete genome of Clostridium estertheticum subspecies estertheticum, isolated from Vacuum packed lamb meat from New Zealand imported to Switzerland.</title>
        <authorList>
            <person name="Wambui J."/>
            <person name="Stevens M.J.A."/>
            <person name="Stephan R."/>
        </authorList>
    </citation>
    <scope>NUCLEOTIDE SEQUENCE [LARGE SCALE GENOMIC DNA]</scope>
    <source>
        <strain evidence="2 3">CEST001</strain>
    </source>
</reference>
<feature type="domain" description="Flavoprotein" evidence="1">
    <location>
        <begin position="20"/>
        <end position="128"/>
    </location>
</feature>
<proteinExistence type="predicted"/>